<evidence type="ECO:0000313" key="1">
    <source>
        <dbReference type="EMBL" id="GAD06359.1"/>
    </source>
</evidence>
<comment type="caution">
    <text evidence="1">The sequence shown here is derived from an EMBL/GenBank/DDBJ whole genome shotgun (WGS) entry which is preliminary data.</text>
</comment>
<organism evidence="1 2">
    <name type="scientific">Porphyromonas crevioricanis JCM 15906</name>
    <dbReference type="NCBI Taxonomy" id="1305617"/>
    <lineage>
        <taxon>Bacteria</taxon>
        <taxon>Pseudomonadati</taxon>
        <taxon>Bacteroidota</taxon>
        <taxon>Bacteroidia</taxon>
        <taxon>Bacteroidales</taxon>
        <taxon>Porphyromonadaceae</taxon>
        <taxon>Porphyromonas</taxon>
    </lineage>
</organism>
<dbReference type="EMBL" id="BAOU01000075">
    <property type="protein sequence ID" value="GAD06359.1"/>
    <property type="molecule type" value="Genomic_DNA"/>
</dbReference>
<protein>
    <submittedName>
        <fullName evidence="1">Uncharacterized protein</fullName>
    </submittedName>
</protein>
<proteinExistence type="predicted"/>
<dbReference type="AlphaFoldDB" id="T1DU93"/>
<reference evidence="1 2" key="2">
    <citation type="journal article" date="2013" name="Genome Announc.">
        <title>Draft Genome Sequences of Porphyromonas crevioricanis JCM 15906T and Porphyromonas cansulci JCM 13913T Isolated from a Canine Oral Cavity.</title>
        <authorList>
            <person name="Sakamoto M."/>
            <person name="Tanaka N."/>
            <person name="Shiwa Y."/>
            <person name="Yoshikawa H."/>
            <person name="Ohkuma M."/>
        </authorList>
    </citation>
    <scope>NUCLEOTIDE SEQUENCE [LARGE SCALE GENOMIC DNA]</scope>
    <source>
        <strain evidence="1 2">JCM 15906</strain>
    </source>
</reference>
<sequence length="45" mass="5228">MFSHRIIRIVFFGKDSFVVLRAIRSSDKPLGQQSPHFILQVVFLP</sequence>
<dbReference type="Proteomes" id="UP000018031">
    <property type="component" value="Unassembled WGS sequence"/>
</dbReference>
<reference evidence="2" key="1">
    <citation type="journal article" date="2013" name="Genome">
        <title>Draft Genome Sequences of Porphyromonas crevioricanis JCM 15906T and Porphyromonas cansulci JCM 13913T Isolated from a Canine Oral Cavity.</title>
        <authorList>
            <person name="Sakamoto M."/>
            <person name="Tanaka N."/>
            <person name="Shiwa Y."/>
            <person name="Yoshikawa H."/>
            <person name="Ohkuma M."/>
        </authorList>
    </citation>
    <scope>NUCLEOTIDE SEQUENCE [LARGE SCALE GENOMIC DNA]</scope>
    <source>
        <strain evidence="2">JCM 15906</strain>
    </source>
</reference>
<gene>
    <name evidence="1" type="ORF">PORCRE_2092</name>
</gene>
<accession>T1DU93</accession>
<evidence type="ECO:0000313" key="2">
    <source>
        <dbReference type="Proteomes" id="UP000018031"/>
    </source>
</evidence>
<name>T1DU93_9PORP</name>